<sequence length="69" mass="6880">MPSGPVYGHRKGGDHAASSIATRSGPRAALPTGARSGARHGPHQSLSGPAVGRRVLLDGATAPACRSAR</sequence>
<dbReference type="AlphaFoldDB" id="A0A6J4RXL6"/>
<feature type="region of interest" description="Disordered" evidence="1">
    <location>
        <begin position="1"/>
        <end position="54"/>
    </location>
</feature>
<dbReference type="EMBL" id="CADCVM010000146">
    <property type="protein sequence ID" value="CAA9481277.1"/>
    <property type="molecule type" value="Genomic_DNA"/>
</dbReference>
<protein>
    <submittedName>
        <fullName evidence="2">Uncharacterized protein</fullName>
    </submittedName>
</protein>
<reference evidence="2" key="1">
    <citation type="submission" date="2020-02" db="EMBL/GenBank/DDBJ databases">
        <authorList>
            <person name="Meier V. D."/>
        </authorList>
    </citation>
    <scope>NUCLEOTIDE SEQUENCE</scope>
    <source>
        <strain evidence="2">AVDCRST_MAG05</strain>
    </source>
</reference>
<name>A0A6J4RXL6_9ACTN</name>
<evidence type="ECO:0000313" key="2">
    <source>
        <dbReference type="EMBL" id="CAA9481277.1"/>
    </source>
</evidence>
<gene>
    <name evidence="2" type="ORF">AVDCRST_MAG05-1308</name>
</gene>
<proteinExistence type="predicted"/>
<evidence type="ECO:0000256" key="1">
    <source>
        <dbReference type="SAM" id="MobiDB-lite"/>
    </source>
</evidence>
<accession>A0A6J4RXL6</accession>
<organism evidence="2">
    <name type="scientific">uncultured Rubrobacteraceae bacterium</name>
    <dbReference type="NCBI Taxonomy" id="349277"/>
    <lineage>
        <taxon>Bacteria</taxon>
        <taxon>Bacillati</taxon>
        <taxon>Actinomycetota</taxon>
        <taxon>Rubrobacteria</taxon>
        <taxon>Rubrobacterales</taxon>
        <taxon>Rubrobacteraceae</taxon>
        <taxon>environmental samples</taxon>
    </lineage>
</organism>